<keyword evidence="3" id="KW-0274">FAD</keyword>
<dbReference type="InterPro" id="IPR050641">
    <property type="entry name" value="RIFMO-like"/>
</dbReference>
<dbReference type="Gene3D" id="3.30.70.2450">
    <property type="match status" value="1"/>
</dbReference>
<dbReference type="Gene3D" id="3.50.50.60">
    <property type="entry name" value="FAD/NAD(P)-binding domain"/>
    <property type="match status" value="1"/>
</dbReference>
<evidence type="ECO:0000256" key="4">
    <source>
        <dbReference type="SAM" id="MobiDB-lite"/>
    </source>
</evidence>
<comment type="caution">
    <text evidence="6">The sequence shown here is derived from an EMBL/GenBank/DDBJ whole genome shotgun (WGS) entry which is preliminary data.</text>
</comment>
<evidence type="ECO:0000256" key="2">
    <source>
        <dbReference type="ARBA" id="ARBA00022630"/>
    </source>
</evidence>
<keyword evidence="2" id="KW-0285">Flavoprotein</keyword>
<dbReference type="PRINTS" id="PR00420">
    <property type="entry name" value="RNGMNOXGNASE"/>
</dbReference>
<dbReference type="EMBL" id="BMUT01000007">
    <property type="protein sequence ID" value="GGX87261.1"/>
    <property type="molecule type" value="Genomic_DNA"/>
</dbReference>
<proteinExistence type="predicted"/>
<name>A0ABQ2YKD2_9ACTN</name>
<dbReference type="SUPFAM" id="SSF51905">
    <property type="entry name" value="FAD/NAD(P)-binding domain"/>
    <property type="match status" value="1"/>
</dbReference>
<feature type="domain" description="FAD-binding" evidence="5">
    <location>
        <begin position="34"/>
        <end position="375"/>
    </location>
</feature>
<organism evidence="6 7">
    <name type="scientific">Streptomyces hiroshimensis</name>
    <dbReference type="NCBI Taxonomy" id="66424"/>
    <lineage>
        <taxon>Bacteria</taxon>
        <taxon>Bacillati</taxon>
        <taxon>Actinomycetota</taxon>
        <taxon>Actinomycetes</taxon>
        <taxon>Kitasatosporales</taxon>
        <taxon>Streptomycetaceae</taxon>
        <taxon>Streptomyces</taxon>
    </lineage>
</organism>
<dbReference type="Pfam" id="PF01494">
    <property type="entry name" value="FAD_binding_3"/>
    <property type="match status" value="1"/>
</dbReference>
<sequence>MDKVVARCQPWGVVDGSPRRECRMASPSFLPDAVQVAVVGGGPVGLRLAAELSLQGTECLVLERDCRISRVTRALVLHSRTLEFLDMRGIAAPFLDLGHRYRHYPLGSAHATVPFAGVDSPFPCALALAQHRTTHLLEQSALKNGALVVRGAEVTGVREDDAGVVLTVRQSGRTRPIRAAYVAGCDGAHSTVRRLAGIPAHRIVHPYDVVSVDARLDSPGPPPQQQPWGRWGRDGMALFLPFGDGRWRVILYPYRPLPARRHTPGGPADIDTALAQALLRRITGQGLALREVEWFSRYRCEHRHAARYRHRRVLLAGDAAHVHPPTGGQGLNTGIADAMSLGWRLAAAAADPRYDGLLDAYARERRQSAARVMRLTGALLHVNATPAYWGHALRAAALAGARLPPVRRRLAVVLAGLQGRSESPGGRVSSGAPAPDVPLTDTATNPHRRLFEALRTGAHVHLVPPCGTPDPRAAAMTLPLLTVHTDAYRQPHIVRPDGHFL</sequence>
<accession>A0ABQ2YKD2</accession>
<dbReference type="PANTHER" id="PTHR43004">
    <property type="entry name" value="TRK SYSTEM POTASSIUM UPTAKE PROTEIN"/>
    <property type="match status" value="1"/>
</dbReference>
<comment type="cofactor">
    <cofactor evidence="1">
        <name>FAD</name>
        <dbReference type="ChEBI" id="CHEBI:57692"/>
    </cofactor>
</comment>
<protein>
    <recommendedName>
        <fullName evidence="5">FAD-binding domain-containing protein</fullName>
    </recommendedName>
</protein>
<keyword evidence="7" id="KW-1185">Reference proteome</keyword>
<gene>
    <name evidence="6" type="ORF">GCM10010324_35940</name>
</gene>
<evidence type="ECO:0000259" key="5">
    <source>
        <dbReference type="Pfam" id="PF01494"/>
    </source>
</evidence>
<evidence type="ECO:0000256" key="1">
    <source>
        <dbReference type="ARBA" id="ARBA00001974"/>
    </source>
</evidence>
<evidence type="ECO:0000313" key="6">
    <source>
        <dbReference type="EMBL" id="GGX87261.1"/>
    </source>
</evidence>
<dbReference type="Proteomes" id="UP000659223">
    <property type="component" value="Unassembled WGS sequence"/>
</dbReference>
<evidence type="ECO:0000313" key="7">
    <source>
        <dbReference type="Proteomes" id="UP000659223"/>
    </source>
</evidence>
<dbReference type="PANTHER" id="PTHR43004:SF19">
    <property type="entry name" value="BINDING MONOOXYGENASE, PUTATIVE (JCVI)-RELATED"/>
    <property type="match status" value="1"/>
</dbReference>
<feature type="region of interest" description="Disordered" evidence="4">
    <location>
        <begin position="419"/>
        <end position="443"/>
    </location>
</feature>
<dbReference type="InterPro" id="IPR002938">
    <property type="entry name" value="FAD-bd"/>
</dbReference>
<dbReference type="InterPro" id="IPR036188">
    <property type="entry name" value="FAD/NAD-bd_sf"/>
</dbReference>
<reference evidence="7" key="1">
    <citation type="journal article" date="2019" name="Int. J. Syst. Evol. Microbiol.">
        <title>The Global Catalogue of Microorganisms (GCM) 10K type strain sequencing project: providing services to taxonomists for standard genome sequencing and annotation.</title>
        <authorList>
            <consortium name="The Broad Institute Genomics Platform"/>
            <consortium name="The Broad Institute Genome Sequencing Center for Infectious Disease"/>
            <person name="Wu L."/>
            <person name="Ma J."/>
        </authorList>
    </citation>
    <scope>NUCLEOTIDE SEQUENCE [LARGE SCALE GENOMIC DNA]</scope>
    <source>
        <strain evidence="7">JCM 4586</strain>
    </source>
</reference>
<evidence type="ECO:0000256" key="3">
    <source>
        <dbReference type="ARBA" id="ARBA00022827"/>
    </source>
</evidence>